<evidence type="ECO:0000313" key="2">
    <source>
        <dbReference type="Proteomes" id="UP001060170"/>
    </source>
</evidence>
<reference evidence="1 2" key="3">
    <citation type="journal article" date="2022" name="Microbiol. Spectr.">
        <title>Folding features and dynamics of 3D genome architecture in plant fungal pathogens.</title>
        <authorList>
            <person name="Xia C."/>
        </authorList>
    </citation>
    <scope>NUCLEOTIDE SEQUENCE [LARGE SCALE GENOMIC DNA]</scope>
    <source>
        <strain evidence="1 2">93-210</strain>
    </source>
</reference>
<proteinExistence type="predicted"/>
<reference evidence="2" key="1">
    <citation type="journal article" date="2018" name="BMC Genomics">
        <title>Genomic insights into host adaptation between the wheat stripe rust pathogen (Puccinia striiformis f. sp. tritici) and the barley stripe rust pathogen (Puccinia striiformis f. sp. hordei).</title>
        <authorList>
            <person name="Xia C."/>
            <person name="Wang M."/>
            <person name="Yin C."/>
            <person name="Cornejo O.E."/>
            <person name="Hulbert S.H."/>
            <person name="Chen X."/>
        </authorList>
    </citation>
    <scope>NUCLEOTIDE SEQUENCE [LARGE SCALE GENOMIC DNA]</scope>
    <source>
        <strain evidence="2">93-210</strain>
    </source>
</reference>
<comment type="caution">
    <text evidence="1">The sequence shown here is derived from an EMBL/GenBank/DDBJ whole genome shotgun (WGS) entry which is preliminary data.</text>
</comment>
<dbReference type="Proteomes" id="UP001060170">
    <property type="component" value="Chromosome 18"/>
</dbReference>
<name>A0ACC0DMQ0_9BASI</name>
<dbReference type="EMBL" id="CM045882">
    <property type="protein sequence ID" value="KAI7935434.1"/>
    <property type="molecule type" value="Genomic_DNA"/>
</dbReference>
<protein>
    <submittedName>
        <fullName evidence="1">Uncharacterized protein</fullName>
    </submittedName>
</protein>
<keyword evidence="2" id="KW-1185">Reference proteome</keyword>
<accession>A0ACC0DMQ0</accession>
<reference evidence="2" key="2">
    <citation type="journal article" date="2018" name="Mol. Plant Microbe Interact.">
        <title>Genome sequence resources for the wheat stripe rust pathogen (Puccinia striiformis f. sp. tritici) and the barley stripe rust pathogen (Puccinia striiformis f. sp. hordei).</title>
        <authorList>
            <person name="Xia C."/>
            <person name="Wang M."/>
            <person name="Yin C."/>
            <person name="Cornejo O.E."/>
            <person name="Hulbert S.H."/>
            <person name="Chen X."/>
        </authorList>
    </citation>
    <scope>NUCLEOTIDE SEQUENCE [LARGE SCALE GENOMIC DNA]</scope>
    <source>
        <strain evidence="2">93-210</strain>
    </source>
</reference>
<evidence type="ECO:0000313" key="1">
    <source>
        <dbReference type="EMBL" id="KAI7935434.1"/>
    </source>
</evidence>
<sequence length="106" mass="11625">MPDIAVTNGAPITTSGRLRVLALGLRVDSKCAIKFTINCSAKTKTNKTDWIPLRPLSDLSISMNEIIASRQPQGGVTSNMDNPRDEVLKACKDYEEDRCSKSSRGR</sequence>
<gene>
    <name evidence="1" type="ORF">MJO28_016305</name>
</gene>
<organism evidence="1 2">
    <name type="scientific">Puccinia striiformis f. sp. tritici</name>
    <dbReference type="NCBI Taxonomy" id="168172"/>
    <lineage>
        <taxon>Eukaryota</taxon>
        <taxon>Fungi</taxon>
        <taxon>Dikarya</taxon>
        <taxon>Basidiomycota</taxon>
        <taxon>Pucciniomycotina</taxon>
        <taxon>Pucciniomycetes</taxon>
        <taxon>Pucciniales</taxon>
        <taxon>Pucciniaceae</taxon>
        <taxon>Puccinia</taxon>
    </lineage>
</organism>